<comment type="caution">
    <text evidence="1">The sequence shown here is derived from an EMBL/GenBank/DDBJ whole genome shotgun (WGS) entry which is preliminary data.</text>
</comment>
<evidence type="ECO:0000313" key="1">
    <source>
        <dbReference type="EMBL" id="RKG30447.1"/>
    </source>
</evidence>
<accession>A0A3A8E6I4</accession>
<sequence length="83" mass="9868">MSTERLNIENRRFAIASSLEPYISSAALENALNLWEQRYSSQPVYALNHFLNDVCETDDLKHCRRHIMRQMLRALTSLEQRDW</sequence>
<keyword evidence="2" id="KW-1185">Reference proteome</keyword>
<dbReference type="OrthoDB" id="6657308at2"/>
<name>A0A3A8E6I4_9GAMM</name>
<dbReference type="Proteomes" id="UP000282388">
    <property type="component" value="Unassembled WGS sequence"/>
</dbReference>
<dbReference type="RefSeq" id="WP_120402989.1">
    <property type="nucleotide sequence ID" value="NZ_RAXV01000024.1"/>
</dbReference>
<gene>
    <name evidence="1" type="ORF">D7V32_11340</name>
</gene>
<proteinExistence type="predicted"/>
<organism evidence="1 2">
    <name type="scientific">Acinetobacter tianfuensis</name>
    <dbReference type="NCBI Taxonomy" id="2419603"/>
    <lineage>
        <taxon>Bacteria</taxon>
        <taxon>Pseudomonadati</taxon>
        <taxon>Pseudomonadota</taxon>
        <taxon>Gammaproteobacteria</taxon>
        <taxon>Moraxellales</taxon>
        <taxon>Moraxellaceae</taxon>
        <taxon>Acinetobacter</taxon>
    </lineage>
</organism>
<evidence type="ECO:0000313" key="2">
    <source>
        <dbReference type="Proteomes" id="UP000282388"/>
    </source>
</evidence>
<dbReference type="AlphaFoldDB" id="A0A3A8E6I4"/>
<reference evidence="1 2" key="1">
    <citation type="submission" date="2018-09" db="EMBL/GenBank/DDBJ databases">
        <title>The draft genome of Acinetobacter spp. strains.</title>
        <authorList>
            <person name="Qin J."/>
            <person name="Feng Y."/>
            <person name="Zong Z."/>
        </authorList>
    </citation>
    <scope>NUCLEOTIDE SEQUENCE [LARGE SCALE GENOMIC DNA]</scope>
    <source>
        <strain evidence="1 2">WCHAc060012</strain>
    </source>
</reference>
<dbReference type="EMBL" id="RAXV01000024">
    <property type="protein sequence ID" value="RKG30447.1"/>
    <property type="molecule type" value="Genomic_DNA"/>
</dbReference>
<protein>
    <submittedName>
        <fullName evidence="1">Uncharacterized protein</fullName>
    </submittedName>
</protein>